<organism evidence="1 2">
    <name type="scientific">Anaerosporobacter mobilis DSM 15930</name>
    <dbReference type="NCBI Taxonomy" id="1120996"/>
    <lineage>
        <taxon>Bacteria</taxon>
        <taxon>Bacillati</taxon>
        <taxon>Bacillota</taxon>
        <taxon>Clostridia</taxon>
        <taxon>Lachnospirales</taxon>
        <taxon>Lachnospiraceae</taxon>
        <taxon>Anaerosporobacter</taxon>
    </lineage>
</organism>
<sequence>MYQLAKLTGYRIDQDGTELRMFIPNVNLQEPIEAKKMRNAGVWLDDGRHISAEQRKKAYATIADISLYTGYLPEEAKEWLKYLHIARTGCNYFSLSTCSMDTAREFINTLMEFTLEHGVILEDLGVNRTDDVSKYLYYCIKHRKCAVCGRENSDIHHCEGSRVGMGNNRNRVDNSNRLLISLCREHHTICHSDELRFFKENHVYGIVYNDEIDAEIT</sequence>
<dbReference type="EMBL" id="FRCP01000023">
    <property type="protein sequence ID" value="SHM95917.1"/>
    <property type="molecule type" value="Genomic_DNA"/>
</dbReference>
<dbReference type="InterPro" id="IPR041242">
    <property type="entry name" value="HNHc_6"/>
</dbReference>
<dbReference type="Pfam" id="PF16784">
    <property type="entry name" value="HNHc_6"/>
    <property type="match status" value="1"/>
</dbReference>
<dbReference type="RefSeq" id="WP_073290853.1">
    <property type="nucleotide sequence ID" value="NZ_FRCP01000023.1"/>
</dbReference>
<keyword evidence="2" id="KW-1185">Reference proteome</keyword>
<gene>
    <name evidence="1" type="ORF">SAMN02746066_04101</name>
</gene>
<evidence type="ECO:0000313" key="1">
    <source>
        <dbReference type="EMBL" id="SHM95917.1"/>
    </source>
</evidence>
<name>A0A1M7MXJ5_9FIRM</name>
<dbReference type="AlphaFoldDB" id="A0A1M7MXJ5"/>
<accession>A0A1M7MXJ5</accession>
<proteinExistence type="predicted"/>
<dbReference type="STRING" id="1120996.SAMN02746066_04101"/>
<protein>
    <submittedName>
        <fullName evidence="1">Putative HNHc nuclease</fullName>
    </submittedName>
</protein>
<evidence type="ECO:0000313" key="2">
    <source>
        <dbReference type="Proteomes" id="UP000184038"/>
    </source>
</evidence>
<dbReference type="Proteomes" id="UP000184038">
    <property type="component" value="Unassembled WGS sequence"/>
</dbReference>
<reference evidence="1 2" key="1">
    <citation type="submission" date="2016-11" db="EMBL/GenBank/DDBJ databases">
        <authorList>
            <person name="Jaros S."/>
            <person name="Januszkiewicz K."/>
            <person name="Wedrychowicz H."/>
        </authorList>
    </citation>
    <scope>NUCLEOTIDE SEQUENCE [LARGE SCALE GENOMIC DNA]</scope>
    <source>
        <strain evidence="1 2">DSM 15930</strain>
    </source>
</reference>
<dbReference type="OrthoDB" id="1665841at2"/>